<organism evidence="1">
    <name type="scientific">Pyricularia oryzae (strain Y34)</name>
    <name type="common">Rice blast fungus</name>
    <name type="synonym">Magnaporthe oryzae</name>
    <dbReference type="NCBI Taxonomy" id="1143189"/>
    <lineage>
        <taxon>Eukaryota</taxon>
        <taxon>Fungi</taxon>
        <taxon>Dikarya</taxon>
        <taxon>Ascomycota</taxon>
        <taxon>Pezizomycotina</taxon>
        <taxon>Sordariomycetes</taxon>
        <taxon>Sordariomycetidae</taxon>
        <taxon>Magnaporthales</taxon>
        <taxon>Pyriculariaceae</taxon>
        <taxon>Pyricularia</taxon>
    </lineage>
</organism>
<dbReference type="Proteomes" id="UP000011086">
    <property type="component" value="Unassembled WGS sequence"/>
</dbReference>
<gene>
    <name evidence="1" type="ORF">OOU_Y34scaffold00021g40</name>
</gene>
<dbReference type="AlphaFoldDB" id="A0AA97PAP2"/>
<sequence>MAEQPINLRKTPLFYGRTFNRQVKAFMVVHPD</sequence>
<accession>A0AA97PAP2</accession>
<proteinExistence type="predicted"/>
<reference evidence="1" key="1">
    <citation type="journal article" date="2012" name="PLoS Genet.">
        <title>Comparative analysis of the genomes of two field isolates of the rice blast fungus Magnaporthe oryzae.</title>
        <authorList>
            <person name="Xue M."/>
            <person name="Yang J."/>
            <person name="Li Z."/>
            <person name="Hu S."/>
            <person name="Yao N."/>
            <person name="Dean R.A."/>
            <person name="Zhao W."/>
            <person name="Shen M."/>
            <person name="Zhang H."/>
            <person name="Li C."/>
            <person name="Liu L."/>
            <person name="Cao L."/>
            <person name="Xu X."/>
            <person name="Xing Y."/>
            <person name="Hsiang T."/>
            <person name="Zhang Z."/>
            <person name="Xu J.R."/>
            <person name="Peng Y.L."/>
        </authorList>
    </citation>
    <scope>NUCLEOTIDE SEQUENCE</scope>
    <source>
        <strain evidence="1">Y34</strain>
    </source>
</reference>
<name>A0AA97PAP2_PYRO3</name>
<dbReference type="EMBL" id="JH793784">
    <property type="protein sequence ID" value="ELQ45100.1"/>
    <property type="molecule type" value="Genomic_DNA"/>
</dbReference>
<evidence type="ECO:0000313" key="1">
    <source>
        <dbReference type="EMBL" id="ELQ45100.1"/>
    </source>
</evidence>
<protein>
    <submittedName>
        <fullName evidence="1">Uncharacterized protein</fullName>
    </submittedName>
</protein>